<evidence type="ECO:0000256" key="3">
    <source>
        <dbReference type="ARBA" id="ARBA00011233"/>
    </source>
</evidence>
<comment type="subunit">
    <text evidence="3">Homotrimer.</text>
</comment>
<organism evidence="6">
    <name type="scientific">uncultured alpha proteobacterium HF0070_05I22</name>
    <dbReference type="NCBI Taxonomy" id="710803"/>
    <lineage>
        <taxon>Bacteria</taxon>
        <taxon>Pseudomonadati</taxon>
        <taxon>Pseudomonadota</taxon>
        <taxon>Alphaproteobacteria</taxon>
        <taxon>environmental samples</taxon>
    </lineage>
</organism>
<evidence type="ECO:0000256" key="4">
    <source>
        <dbReference type="ARBA" id="ARBA00023239"/>
    </source>
</evidence>
<comment type="pathway">
    <text evidence="1">Carbohydrate acid metabolism.</text>
</comment>
<accession>E0XX95</accession>
<sequence length="91" mass="9419">MALMAEGITAMKFFPASVAGGIAYLQALASPLADLVFCPTGGVSLRTASDWLALPNVFCVGGSWVAPKDLLAAHDFAAITDRARACCDLES</sequence>
<dbReference type="PANTHER" id="PTHR30246">
    <property type="entry name" value="2-KETO-3-DEOXY-6-PHOSPHOGLUCONATE ALDOLASE"/>
    <property type="match status" value="1"/>
</dbReference>
<dbReference type="AlphaFoldDB" id="E0XX95"/>
<evidence type="ECO:0000256" key="5">
    <source>
        <dbReference type="ARBA" id="ARBA00023277"/>
    </source>
</evidence>
<dbReference type="SUPFAM" id="SSF51569">
    <property type="entry name" value="Aldolase"/>
    <property type="match status" value="1"/>
</dbReference>
<reference evidence="6" key="1">
    <citation type="journal article" date="2011" name="Environ. Microbiol.">
        <title>Time-series analyses of Monterey Bay coastal microbial picoplankton using a 'genome proxy' microarray.</title>
        <authorList>
            <person name="Rich V.I."/>
            <person name="Pham V.D."/>
            <person name="Eppley J."/>
            <person name="Shi Y."/>
            <person name="DeLong E.F."/>
        </authorList>
    </citation>
    <scope>NUCLEOTIDE SEQUENCE</scope>
</reference>
<dbReference type="EMBL" id="GU474907">
    <property type="protein sequence ID" value="ADI19036.1"/>
    <property type="molecule type" value="Genomic_DNA"/>
</dbReference>
<keyword evidence="4" id="KW-0456">Lyase</keyword>
<dbReference type="Pfam" id="PF01081">
    <property type="entry name" value="Aldolase"/>
    <property type="match status" value="1"/>
</dbReference>
<comment type="similarity">
    <text evidence="2">Belongs to the KHG/KDPG aldolase family.</text>
</comment>
<dbReference type="PANTHER" id="PTHR30246:SF1">
    <property type="entry name" value="2-DEHYDRO-3-DEOXY-6-PHOSPHOGALACTONATE ALDOLASE-RELATED"/>
    <property type="match status" value="1"/>
</dbReference>
<dbReference type="PROSITE" id="PS00160">
    <property type="entry name" value="ALDOLASE_KDPG_KHG_2"/>
    <property type="match status" value="1"/>
</dbReference>
<proteinExistence type="inferred from homology"/>
<dbReference type="InterPro" id="IPR031338">
    <property type="entry name" value="KDPG/KHG_AS_2"/>
</dbReference>
<dbReference type="Gene3D" id="3.20.20.70">
    <property type="entry name" value="Aldolase class I"/>
    <property type="match status" value="1"/>
</dbReference>
<name>E0XX95_9PROT</name>
<evidence type="ECO:0000256" key="2">
    <source>
        <dbReference type="ARBA" id="ARBA00006906"/>
    </source>
</evidence>
<evidence type="ECO:0000313" key="6">
    <source>
        <dbReference type="EMBL" id="ADI19036.1"/>
    </source>
</evidence>
<dbReference type="GO" id="GO:0016829">
    <property type="term" value="F:lyase activity"/>
    <property type="evidence" value="ECO:0007669"/>
    <property type="project" value="UniProtKB-KW"/>
</dbReference>
<protein>
    <submittedName>
        <fullName evidence="6">2-keto-3-deoxy-6-phosphogluconate aldolase</fullName>
    </submittedName>
</protein>
<dbReference type="CDD" id="cd00452">
    <property type="entry name" value="KDPG_aldolase"/>
    <property type="match status" value="1"/>
</dbReference>
<evidence type="ECO:0000256" key="1">
    <source>
        <dbReference type="ARBA" id="ARBA00004761"/>
    </source>
</evidence>
<dbReference type="InterPro" id="IPR013785">
    <property type="entry name" value="Aldolase_TIM"/>
</dbReference>
<dbReference type="InterPro" id="IPR000887">
    <property type="entry name" value="Aldlse_KDPG_KHG"/>
</dbReference>
<keyword evidence="5" id="KW-0119">Carbohydrate metabolism</keyword>